<dbReference type="EMBL" id="CP036266">
    <property type="protein sequence ID" value="QDT24643.1"/>
    <property type="molecule type" value="Genomic_DNA"/>
</dbReference>
<accession>A0A517PZ39</accession>
<protein>
    <submittedName>
        <fullName evidence="1">Uncharacterized protein</fullName>
    </submittedName>
</protein>
<organism evidence="1 2">
    <name type="scientific">Gimesia chilikensis</name>
    <dbReference type="NCBI Taxonomy" id="2605989"/>
    <lineage>
        <taxon>Bacteria</taxon>
        <taxon>Pseudomonadati</taxon>
        <taxon>Planctomycetota</taxon>
        <taxon>Planctomycetia</taxon>
        <taxon>Planctomycetales</taxon>
        <taxon>Planctomycetaceae</taxon>
        <taxon>Gimesia</taxon>
    </lineage>
</organism>
<gene>
    <name evidence="1" type="ORF">HG66A1_64780</name>
</gene>
<proteinExistence type="predicted"/>
<dbReference type="Proteomes" id="UP000320421">
    <property type="component" value="Chromosome"/>
</dbReference>
<keyword evidence="2" id="KW-1185">Reference proteome</keyword>
<dbReference type="AlphaFoldDB" id="A0A517PZ39"/>
<dbReference type="RefSeq" id="WP_145193500.1">
    <property type="nucleotide sequence ID" value="NZ_CP036266.1"/>
</dbReference>
<evidence type="ECO:0000313" key="1">
    <source>
        <dbReference type="EMBL" id="QDT24643.1"/>
    </source>
</evidence>
<name>A0A517PZ39_9PLAN</name>
<evidence type="ECO:0000313" key="2">
    <source>
        <dbReference type="Proteomes" id="UP000320421"/>
    </source>
</evidence>
<reference evidence="1 2" key="1">
    <citation type="submission" date="2019-02" db="EMBL/GenBank/DDBJ databases">
        <title>Deep-cultivation of Planctomycetes and their phenomic and genomic characterization uncovers novel biology.</title>
        <authorList>
            <person name="Wiegand S."/>
            <person name="Jogler M."/>
            <person name="Boedeker C."/>
            <person name="Pinto D."/>
            <person name="Vollmers J."/>
            <person name="Rivas-Marin E."/>
            <person name="Kohn T."/>
            <person name="Peeters S.H."/>
            <person name="Heuer A."/>
            <person name="Rast P."/>
            <person name="Oberbeckmann S."/>
            <person name="Bunk B."/>
            <person name="Jeske O."/>
            <person name="Meyerdierks A."/>
            <person name="Storesund J.E."/>
            <person name="Kallscheuer N."/>
            <person name="Luecker S."/>
            <person name="Lage O.M."/>
            <person name="Pohl T."/>
            <person name="Merkel B.J."/>
            <person name="Hornburger P."/>
            <person name="Mueller R.-W."/>
            <person name="Bruemmer F."/>
            <person name="Labrenz M."/>
            <person name="Spormann A.M."/>
            <person name="Op den Camp H."/>
            <person name="Overmann J."/>
            <person name="Amann R."/>
            <person name="Jetten M.S.M."/>
            <person name="Mascher T."/>
            <person name="Medema M.H."/>
            <person name="Devos D.P."/>
            <person name="Kaster A.-K."/>
            <person name="Ovreas L."/>
            <person name="Rohde M."/>
            <person name="Galperin M.Y."/>
            <person name="Jogler C."/>
        </authorList>
    </citation>
    <scope>NUCLEOTIDE SEQUENCE [LARGE SCALE GENOMIC DNA]</scope>
    <source>
        <strain evidence="1 2">HG66A1</strain>
    </source>
</reference>
<sequence>MFEYYNTRRENGQAPNTCSSSWRILQLPNTCTTGRMNEQSNQHLDRVRSRLQFLNRSEQVSVEEALRFLSQLIESQQIHLKVARGLITREEGLNLLLAHFESWLEQQGLTSGEIRKHLDHPESYRSFVALLLEEEIG</sequence>